<feature type="modified residue" description="4-aspartylphosphate" evidence="6">
    <location>
        <position position="62"/>
    </location>
</feature>
<gene>
    <name evidence="9" type="ORF">GK091_24140</name>
</gene>
<dbReference type="CDD" id="cd17534">
    <property type="entry name" value="REC_DC-like"/>
    <property type="match status" value="1"/>
</dbReference>
<keyword evidence="5" id="KW-0804">Transcription</keyword>
<evidence type="ECO:0000256" key="1">
    <source>
        <dbReference type="ARBA" id="ARBA00022553"/>
    </source>
</evidence>
<evidence type="ECO:0000256" key="5">
    <source>
        <dbReference type="ARBA" id="ARBA00023163"/>
    </source>
</evidence>
<dbReference type="Pfam" id="PF04397">
    <property type="entry name" value="LytTR"/>
    <property type="match status" value="1"/>
</dbReference>
<evidence type="ECO:0000256" key="6">
    <source>
        <dbReference type="PROSITE-ProRule" id="PRU00169"/>
    </source>
</evidence>
<organism evidence="9 10">
    <name type="scientific">Spirosoma agri</name>
    <dbReference type="NCBI Taxonomy" id="1987381"/>
    <lineage>
        <taxon>Bacteria</taxon>
        <taxon>Pseudomonadati</taxon>
        <taxon>Bacteroidota</taxon>
        <taxon>Cytophagia</taxon>
        <taxon>Cytophagales</taxon>
        <taxon>Cytophagaceae</taxon>
        <taxon>Spirosoma</taxon>
    </lineage>
</organism>
<dbReference type="InterPro" id="IPR007492">
    <property type="entry name" value="LytTR_DNA-bd_dom"/>
</dbReference>
<dbReference type="PROSITE" id="PS50110">
    <property type="entry name" value="RESPONSE_REGULATORY"/>
    <property type="match status" value="1"/>
</dbReference>
<dbReference type="GO" id="GO:0000976">
    <property type="term" value="F:transcription cis-regulatory region binding"/>
    <property type="evidence" value="ECO:0007669"/>
    <property type="project" value="TreeGrafter"/>
</dbReference>
<feature type="domain" description="Response regulatory" evidence="7">
    <location>
        <begin position="10"/>
        <end position="127"/>
    </location>
</feature>
<keyword evidence="1 6" id="KW-0597">Phosphoprotein</keyword>
<dbReference type="Gene3D" id="3.40.50.2300">
    <property type="match status" value="1"/>
</dbReference>
<evidence type="ECO:0000313" key="9">
    <source>
        <dbReference type="EMBL" id="NEU69993.1"/>
    </source>
</evidence>
<dbReference type="GO" id="GO:0000156">
    <property type="term" value="F:phosphorelay response regulator activity"/>
    <property type="evidence" value="ECO:0007669"/>
    <property type="project" value="TreeGrafter"/>
</dbReference>
<evidence type="ECO:0000256" key="2">
    <source>
        <dbReference type="ARBA" id="ARBA00023012"/>
    </source>
</evidence>
<accession>A0A6M0ISH0</accession>
<reference evidence="9 10" key="1">
    <citation type="submission" date="2020-02" db="EMBL/GenBank/DDBJ databases">
        <title>Draft genome sequence of two Spirosoma agri KCTC 52727 and Spirosoma terrae KCTC 52035.</title>
        <authorList>
            <person name="Rojas J."/>
            <person name="Ambika Manirajan B."/>
            <person name="Ratering S."/>
            <person name="Suarez C."/>
            <person name="Schnell S."/>
        </authorList>
    </citation>
    <scope>NUCLEOTIDE SEQUENCE [LARGE SCALE GENOMIC DNA]</scope>
    <source>
        <strain evidence="9 10">KCTC 52727</strain>
    </source>
</reference>
<evidence type="ECO:0000313" key="10">
    <source>
        <dbReference type="Proteomes" id="UP000477386"/>
    </source>
</evidence>
<dbReference type="EMBL" id="JAAGNZ010000003">
    <property type="protein sequence ID" value="NEU69993.1"/>
    <property type="molecule type" value="Genomic_DNA"/>
</dbReference>
<evidence type="ECO:0000256" key="3">
    <source>
        <dbReference type="ARBA" id="ARBA00023015"/>
    </source>
</evidence>
<evidence type="ECO:0000259" key="8">
    <source>
        <dbReference type="PROSITE" id="PS50930"/>
    </source>
</evidence>
<dbReference type="AlphaFoldDB" id="A0A6M0ISH0"/>
<keyword evidence="10" id="KW-1185">Reference proteome</keyword>
<dbReference type="PANTHER" id="PTHR48111">
    <property type="entry name" value="REGULATOR OF RPOS"/>
    <property type="match status" value="1"/>
</dbReference>
<keyword evidence="2" id="KW-0902">Two-component regulatory system</keyword>
<dbReference type="PROSITE" id="PS50930">
    <property type="entry name" value="HTH_LYTTR"/>
    <property type="match status" value="1"/>
</dbReference>
<dbReference type="Proteomes" id="UP000477386">
    <property type="component" value="Unassembled WGS sequence"/>
</dbReference>
<dbReference type="GO" id="GO:0005829">
    <property type="term" value="C:cytosol"/>
    <property type="evidence" value="ECO:0007669"/>
    <property type="project" value="TreeGrafter"/>
</dbReference>
<protein>
    <submittedName>
        <fullName evidence="9">Response regulator transcription factor</fullName>
    </submittedName>
</protein>
<dbReference type="GO" id="GO:0032993">
    <property type="term" value="C:protein-DNA complex"/>
    <property type="evidence" value="ECO:0007669"/>
    <property type="project" value="TreeGrafter"/>
</dbReference>
<dbReference type="SMART" id="SM00448">
    <property type="entry name" value="REC"/>
    <property type="match status" value="1"/>
</dbReference>
<proteinExistence type="predicted"/>
<dbReference type="PANTHER" id="PTHR48111:SF1">
    <property type="entry name" value="TWO-COMPONENT RESPONSE REGULATOR ORR33"/>
    <property type="match status" value="1"/>
</dbReference>
<dbReference type="InterPro" id="IPR001789">
    <property type="entry name" value="Sig_transdc_resp-reg_receiver"/>
</dbReference>
<dbReference type="Gene3D" id="2.40.50.1020">
    <property type="entry name" value="LytTr DNA-binding domain"/>
    <property type="match status" value="1"/>
</dbReference>
<dbReference type="SUPFAM" id="SSF52172">
    <property type="entry name" value="CheY-like"/>
    <property type="match status" value="1"/>
</dbReference>
<comment type="caution">
    <text evidence="9">The sequence shown here is derived from an EMBL/GenBank/DDBJ whole genome shotgun (WGS) entry which is preliminary data.</text>
</comment>
<dbReference type="InterPro" id="IPR011006">
    <property type="entry name" value="CheY-like_superfamily"/>
</dbReference>
<name>A0A6M0ISH0_9BACT</name>
<feature type="domain" description="HTH LytTR-type" evidence="8">
    <location>
        <begin position="165"/>
        <end position="233"/>
    </location>
</feature>
<dbReference type="RefSeq" id="WP_164043071.1">
    <property type="nucleotide sequence ID" value="NZ_JAAGNZ010000003.1"/>
</dbReference>
<sequence>MPTNRTNPFSVLIVEDEAILALELSIRLEAEGYLVAGTATTGRQALALFMQPQFPIDVILCDINLRGDWNGIDTARQLNNQRAVPIIYLSALTDQATIEQAKQTHPAAYLTKPVTTDSLRIAIEIALSNFYPALPAGQAVDQQPPVTLPLSARDGEMILQVDDYIFLKQNYQFIRLRQEDVLYVEADDKYTTVVTRTRKFVLRLSLGVLLQRLSNMKLVRVHRSFAVNLPNVEAFSDNEVQVSGQNIPLGRVYKEEFLQNFRI</sequence>
<dbReference type="SMART" id="SM00850">
    <property type="entry name" value="LytTR"/>
    <property type="match status" value="1"/>
</dbReference>
<keyword evidence="4" id="KW-0238">DNA-binding</keyword>
<evidence type="ECO:0000259" key="7">
    <source>
        <dbReference type="PROSITE" id="PS50110"/>
    </source>
</evidence>
<dbReference type="GO" id="GO:0006355">
    <property type="term" value="P:regulation of DNA-templated transcription"/>
    <property type="evidence" value="ECO:0007669"/>
    <property type="project" value="TreeGrafter"/>
</dbReference>
<keyword evidence="3" id="KW-0805">Transcription regulation</keyword>
<evidence type="ECO:0000256" key="4">
    <source>
        <dbReference type="ARBA" id="ARBA00023125"/>
    </source>
</evidence>
<dbReference type="InterPro" id="IPR039420">
    <property type="entry name" value="WalR-like"/>
</dbReference>
<dbReference type="Pfam" id="PF00072">
    <property type="entry name" value="Response_reg"/>
    <property type="match status" value="1"/>
</dbReference>